<protein>
    <submittedName>
        <fullName evidence="2">Uncharacterized protein</fullName>
    </submittedName>
</protein>
<dbReference type="EMBL" id="AAMD01000349">
    <property type="protein sequence ID" value="EAU61736.1"/>
    <property type="molecule type" value="Genomic_DNA"/>
</dbReference>
<sequence>MRQTSRRGLGQGLAPSSAANPKSDKQVVSASSVLGGSKQYTWLSKTLQIPLGVEAHADREKAVAHE</sequence>
<dbReference type="AlphaFoldDB" id="Q08MM2"/>
<dbReference type="Proteomes" id="UP000032702">
    <property type="component" value="Unassembled WGS sequence"/>
</dbReference>
<evidence type="ECO:0000313" key="3">
    <source>
        <dbReference type="Proteomes" id="UP000032702"/>
    </source>
</evidence>
<name>Q08MM2_STIAD</name>
<comment type="caution">
    <text evidence="2">The sequence shown here is derived from an EMBL/GenBank/DDBJ whole genome shotgun (WGS) entry which is preliminary data.</text>
</comment>
<gene>
    <name evidence="2" type="ORF">STIAU_2392</name>
</gene>
<proteinExistence type="predicted"/>
<feature type="region of interest" description="Disordered" evidence="1">
    <location>
        <begin position="1"/>
        <end position="25"/>
    </location>
</feature>
<evidence type="ECO:0000256" key="1">
    <source>
        <dbReference type="SAM" id="MobiDB-lite"/>
    </source>
</evidence>
<organism evidence="2 3">
    <name type="scientific">Stigmatella aurantiaca (strain DW4/3-1)</name>
    <dbReference type="NCBI Taxonomy" id="378806"/>
    <lineage>
        <taxon>Bacteria</taxon>
        <taxon>Pseudomonadati</taxon>
        <taxon>Myxococcota</taxon>
        <taxon>Myxococcia</taxon>
        <taxon>Myxococcales</taxon>
        <taxon>Cystobacterineae</taxon>
        <taxon>Archangiaceae</taxon>
        <taxon>Stigmatella</taxon>
    </lineage>
</organism>
<reference evidence="2 3" key="1">
    <citation type="submission" date="2006-04" db="EMBL/GenBank/DDBJ databases">
        <authorList>
            <person name="Nierman W.C."/>
        </authorList>
    </citation>
    <scope>NUCLEOTIDE SEQUENCE [LARGE SCALE GENOMIC DNA]</scope>
    <source>
        <strain evidence="2 3">DW4/3-1</strain>
    </source>
</reference>
<evidence type="ECO:0000313" key="2">
    <source>
        <dbReference type="EMBL" id="EAU61736.1"/>
    </source>
</evidence>
<accession>Q08MM2</accession>